<evidence type="ECO:0000256" key="2">
    <source>
        <dbReference type="SAM" id="MobiDB-lite"/>
    </source>
</evidence>
<name>A0A7X3G2G1_9BURK</name>
<gene>
    <name evidence="4" type="ORF">GPY61_15565</name>
</gene>
<keyword evidence="1" id="KW-0479">Metal-binding</keyword>
<proteinExistence type="predicted"/>
<feature type="domain" description="Cupin type-2" evidence="3">
    <location>
        <begin position="46"/>
        <end position="117"/>
    </location>
</feature>
<dbReference type="CDD" id="cd02224">
    <property type="entry name" value="cupin_SPO2919-like"/>
    <property type="match status" value="1"/>
</dbReference>
<dbReference type="RefSeq" id="WP_160409439.1">
    <property type="nucleotide sequence ID" value="NZ_WSES01000004.1"/>
</dbReference>
<evidence type="ECO:0000313" key="4">
    <source>
        <dbReference type="EMBL" id="MVW61347.1"/>
    </source>
</evidence>
<dbReference type="InterPro" id="IPR011051">
    <property type="entry name" value="RmlC_Cupin_sf"/>
</dbReference>
<evidence type="ECO:0000313" key="5">
    <source>
        <dbReference type="Proteomes" id="UP000443353"/>
    </source>
</evidence>
<dbReference type="Pfam" id="PF07883">
    <property type="entry name" value="Cupin_2"/>
    <property type="match status" value="1"/>
</dbReference>
<dbReference type="InterPro" id="IPR014710">
    <property type="entry name" value="RmlC-like_jellyroll"/>
</dbReference>
<accession>A0A7X3G2G1</accession>
<comment type="caution">
    <text evidence="4">The sequence shown here is derived from an EMBL/GenBank/DDBJ whole genome shotgun (WGS) entry which is preliminary data.</text>
</comment>
<dbReference type="GO" id="GO:0046872">
    <property type="term" value="F:metal ion binding"/>
    <property type="evidence" value="ECO:0007669"/>
    <property type="project" value="UniProtKB-KW"/>
</dbReference>
<dbReference type="AlphaFoldDB" id="A0A7X3G2G1"/>
<keyword evidence="5" id="KW-1185">Reference proteome</keyword>
<dbReference type="InterPro" id="IPR013096">
    <property type="entry name" value="Cupin_2"/>
</dbReference>
<evidence type="ECO:0000256" key="1">
    <source>
        <dbReference type="ARBA" id="ARBA00022723"/>
    </source>
</evidence>
<feature type="compositionally biased region" description="Basic and acidic residues" evidence="2">
    <location>
        <begin position="171"/>
        <end position="187"/>
    </location>
</feature>
<dbReference type="InterPro" id="IPR051610">
    <property type="entry name" value="GPI/OXD"/>
</dbReference>
<sequence>MSRLDLSSIPVLTGTGYPDPFAEAVNGRSKQALGDAGGLTQFGVNLVELLPGAASSQRHWHSHEDEFVMVVSGELTLVTDEGETLMRAGDCAAFPAGRPNGHQLINRGWGNALLLCVGSRIPEDRAEYPDIDLVYDGKTDSYAHRDGTPYPKRDTRTSSMPAAAPAAALETDEKTLDPRVFRADHGEQAGIVPDEPR</sequence>
<dbReference type="EMBL" id="WSES01000004">
    <property type="protein sequence ID" value="MVW61347.1"/>
    <property type="molecule type" value="Genomic_DNA"/>
</dbReference>
<organism evidence="4 5">
    <name type="scientific">Massilia cellulosiltytica</name>
    <dbReference type="NCBI Taxonomy" id="2683234"/>
    <lineage>
        <taxon>Bacteria</taxon>
        <taxon>Pseudomonadati</taxon>
        <taxon>Pseudomonadota</taxon>
        <taxon>Betaproteobacteria</taxon>
        <taxon>Burkholderiales</taxon>
        <taxon>Oxalobacteraceae</taxon>
        <taxon>Telluria group</taxon>
        <taxon>Massilia</taxon>
    </lineage>
</organism>
<feature type="region of interest" description="Disordered" evidence="2">
    <location>
        <begin position="142"/>
        <end position="197"/>
    </location>
</feature>
<feature type="compositionally biased region" description="Basic and acidic residues" evidence="2">
    <location>
        <begin position="142"/>
        <end position="156"/>
    </location>
</feature>
<dbReference type="PANTHER" id="PTHR35848:SF9">
    <property type="entry name" value="SLL1358 PROTEIN"/>
    <property type="match status" value="1"/>
</dbReference>
<dbReference type="Gene3D" id="2.60.120.10">
    <property type="entry name" value="Jelly Rolls"/>
    <property type="match status" value="1"/>
</dbReference>
<dbReference type="Proteomes" id="UP000443353">
    <property type="component" value="Unassembled WGS sequence"/>
</dbReference>
<protein>
    <submittedName>
        <fullName evidence="4">Cupin domain-containing protein</fullName>
    </submittedName>
</protein>
<evidence type="ECO:0000259" key="3">
    <source>
        <dbReference type="Pfam" id="PF07883"/>
    </source>
</evidence>
<reference evidence="4 5" key="1">
    <citation type="submission" date="2019-12" db="EMBL/GenBank/DDBJ databases">
        <authorList>
            <person name="Li C."/>
            <person name="Zhao J."/>
        </authorList>
    </citation>
    <scope>NUCLEOTIDE SEQUENCE [LARGE SCALE GENOMIC DNA]</scope>
    <source>
        <strain evidence="4 5">NEAU-DD11</strain>
    </source>
</reference>
<dbReference type="SUPFAM" id="SSF51182">
    <property type="entry name" value="RmlC-like cupins"/>
    <property type="match status" value="1"/>
</dbReference>
<dbReference type="PANTHER" id="PTHR35848">
    <property type="entry name" value="OXALATE-BINDING PROTEIN"/>
    <property type="match status" value="1"/>
</dbReference>